<dbReference type="RefSeq" id="WP_181610523.1">
    <property type="nucleotide sequence ID" value="NZ_BAABAM010000002.1"/>
</dbReference>
<organism evidence="2 3">
    <name type="scientific">Nonomuraea soli</name>
    <dbReference type="NCBI Taxonomy" id="1032476"/>
    <lineage>
        <taxon>Bacteria</taxon>
        <taxon>Bacillati</taxon>
        <taxon>Actinomycetota</taxon>
        <taxon>Actinomycetes</taxon>
        <taxon>Streptosporangiales</taxon>
        <taxon>Streptosporangiaceae</taxon>
        <taxon>Nonomuraea</taxon>
    </lineage>
</organism>
<reference evidence="2 3" key="1">
    <citation type="submission" date="2020-07" db="EMBL/GenBank/DDBJ databases">
        <title>Genomic Encyclopedia of Type Strains, Phase IV (KMG-IV): sequencing the most valuable type-strain genomes for metagenomic binning, comparative biology and taxonomic classification.</title>
        <authorList>
            <person name="Goeker M."/>
        </authorList>
    </citation>
    <scope>NUCLEOTIDE SEQUENCE [LARGE SCALE GENOMIC DNA]</scope>
    <source>
        <strain evidence="2 3">DSM 45533</strain>
    </source>
</reference>
<feature type="domain" description="Pyridoxamine 5'-phosphate oxidase N-terminal" evidence="1">
    <location>
        <begin position="8"/>
        <end position="103"/>
    </location>
</feature>
<dbReference type="Proteomes" id="UP000530928">
    <property type="component" value="Unassembled WGS sequence"/>
</dbReference>
<dbReference type="Pfam" id="PF01243">
    <property type="entry name" value="PNPOx_N"/>
    <property type="match status" value="1"/>
</dbReference>
<dbReference type="SUPFAM" id="SSF50475">
    <property type="entry name" value="FMN-binding split barrel"/>
    <property type="match status" value="1"/>
</dbReference>
<dbReference type="Gene3D" id="2.30.110.10">
    <property type="entry name" value="Electron Transport, Fmn-binding Protein, Chain A"/>
    <property type="match status" value="1"/>
</dbReference>
<evidence type="ECO:0000313" key="2">
    <source>
        <dbReference type="EMBL" id="MBA2891759.1"/>
    </source>
</evidence>
<evidence type="ECO:0000259" key="1">
    <source>
        <dbReference type="Pfam" id="PF01243"/>
    </source>
</evidence>
<dbReference type="InterPro" id="IPR012349">
    <property type="entry name" value="Split_barrel_FMN-bd"/>
</dbReference>
<dbReference type="InterPro" id="IPR011576">
    <property type="entry name" value="Pyridox_Oxase_N"/>
</dbReference>
<accession>A0A7W0HQC3</accession>
<sequence length="160" mass="17935">MTESFSALKDEFLTFTSEIIWCTVTTVDGQGRPRSRILHPIWEVIDERPVGWIFTANAGVKGAHLAANPQVAFSYWSPEQNVVLGEAATSWVDDVETKRHVWEMFTTAPPPLGYDLREFGLPGPESEGFTVLRLDPWRVQVLDAASFARGNFTPRTALLK</sequence>
<keyword evidence="3" id="KW-1185">Reference proteome</keyword>
<proteinExistence type="predicted"/>
<comment type="caution">
    <text evidence="2">The sequence shown here is derived from an EMBL/GenBank/DDBJ whole genome shotgun (WGS) entry which is preliminary data.</text>
</comment>
<name>A0A7W0HQC3_9ACTN</name>
<dbReference type="EMBL" id="JACDUR010000003">
    <property type="protein sequence ID" value="MBA2891759.1"/>
    <property type="molecule type" value="Genomic_DNA"/>
</dbReference>
<protein>
    <submittedName>
        <fullName evidence="2">Putative pyridoxamine 5'-phosphate oxidase family protein</fullName>
    </submittedName>
</protein>
<dbReference type="AlphaFoldDB" id="A0A7W0HQC3"/>
<evidence type="ECO:0000313" key="3">
    <source>
        <dbReference type="Proteomes" id="UP000530928"/>
    </source>
</evidence>
<gene>
    <name evidence="2" type="ORF">HNR30_003100</name>
</gene>